<proteinExistence type="predicted"/>
<dbReference type="EMBL" id="JAUSUB010000013">
    <property type="protein sequence ID" value="MDQ0271255.1"/>
    <property type="molecule type" value="Genomic_DNA"/>
</dbReference>
<sequence>MPESEESVKSSMVGLKTFEYEFKLTTKFNNFANTETVIVKTSLIYVKEQGWKIHDVEFVGELTGRKIIMILRGDTKL</sequence>
<protein>
    <submittedName>
        <fullName evidence="1">Uncharacterized protein</fullName>
    </submittedName>
</protein>
<keyword evidence="2" id="KW-1185">Reference proteome</keyword>
<dbReference type="RefSeq" id="WP_307476289.1">
    <property type="nucleotide sequence ID" value="NZ_JAUSUB010000013.1"/>
</dbReference>
<gene>
    <name evidence="1" type="ORF">J2S17_003143</name>
</gene>
<evidence type="ECO:0000313" key="1">
    <source>
        <dbReference type="EMBL" id="MDQ0271255.1"/>
    </source>
</evidence>
<accession>A0ABU0AJ16</accession>
<reference evidence="1 2" key="1">
    <citation type="submission" date="2023-07" db="EMBL/GenBank/DDBJ databases">
        <title>Genomic Encyclopedia of Type Strains, Phase IV (KMG-IV): sequencing the most valuable type-strain genomes for metagenomic binning, comparative biology and taxonomic classification.</title>
        <authorList>
            <person name="Goeker M."/>
        </authorList>
    </citation>
    <scope>NUCLEOTIDE SEQUENCE [LARGE SCALE GENOMIC DNA]</scope>
    <source>
        <strain evidence="1 2">DSM 23494</strain>
    </source>
</reference>
<evidence type="ECO:0000313" key="2">
    <source>
        <dbReference type="Proteomes" id="UP001238088"/>
    </source>
</evidence>
<organism evidence="1 2">
    <name type="scientific">Cytobacillus purgationiresistens</name>
    <dbReference type="NCBI Taxonomy" id="863449"/>
    <lineage>
        <taxon>Bacteria</taxon>
        <taxon>Bacillati</taxon>
        <taxon>Bacillota</taxon>
        <taxon>Bacilli</taxon>
        <taxon>Bacillales</taxon>
        <taxon>Bacillaceae</taxon>
        <taxon>Cytobacillus</taxon>
    </lineage>
</organism>
<comment type="caution">
    <text evidence="1">The sequence shown here is derived from an EMBL/GenBank/DDBJ whole genome shotgun (WGS) entry which is preliminary data.</text>
</comment>
<dbReference type="Proteomes" id="UP001238088">
    <property type="component" value="Unassembled WGS sequence"/>
</dbReference>
<name>A0ABU0AJ16_9BACI</name>